<dbReference type="Pfam" id="PF00679">
    <property type="entry name" value="EFG_C"/>
    <property type="match status" value="1"/>
</dbReference>
<dbReference type="CDD" id="cd16260">
    <property type="entry name" value="EF4_III"/>
    <property type="match status" value="1"/>
</dbReference>
<dbReference type="PROSITE" id="PS51722">
    <property type="entry name" value="G_TR_2"/>
    <property type="match status" value="1"/>
</dbReference>
<evidence type="ECO:0000256" key="4">
    <source>
        <dbReference type="ARBA" id="ARBA00022801"/>
    </source>
</evidence>
<dbReference type="PANTHER" id="PTHR43512:SF4">
    <property type="entry name" value="TRANSLATION FACTOR GUF1 HOMOLOG, CHLOROPLASTIC"/>
    <property type="match status" value="1"/>
</dbReference>
<dbReference type="PROSITE" id="PS00301">
    <property type="entry name" value="G_TR_1"/>
    <property type="match status" value="1"/>
</dbReference>
<dbReference type="FunFam" id="3.30.70.240:FF:000007">
    <property type="entry name" value="Translation factor GUF1, mitochondrial"/>
    <property type="match status" value="1"/>
</dbReference>
<dbReference type="SUPFAM" id="SSF50447">
    <property type="entry name" value="Translation proteins"/>
    <property type="match status" value="1"/>
</dbReference>
<dbReference type="EC" id="3.6.5.n1" evidence="11 12"/>
<feature type="domain" description="Tr-type G" evidence="13">
    <location>
        <begin position="2"/>
        <end position="224"/>
    </location>
</feature>
<dbReference type="FunFam" id="3.30.70.2570:FF:000001">
    <property type="entry name" value="Translation factor GUF1, mitochondrial"/>
    <property type="match status" value="1"/>
</dbReference>
<evidence type="ECO:0000256" key="6">
    <source>
        <dbReference type="ARBA" id="ARBA00023134"/>
    </source>
</evidence>
<dbReference type="InterPro" id="IPR013842">
    <property type="entry name" value="LepA_CTD"/>
</dbReference>
<evidence type="ECO:0000313" key="14">
    <source>
        <dbReference type="EMBL" id="OGG91981.1"/>
    </source>
</evidence>
<dbReference type="InterPro" id="IPR027417">
    <property type="entry name" value="P-loop_NTPase"/>
</dbReference>
<dbReference type="SMART" id="SM00838">
    <property type="entry name" value="EFG_C"/>
    <property type="match status" value="1"/>
</dbReference>
<feature type="binding site" evidence="12">
    <location>
        <begin position="171"/>
        <end position="174"/>
    </location>
    <ligand>
        <name>GTP</name>
        <dbReference type="ChEBI" id="CHEBI:37565"/>
    </ligand>
</feature>
<dbReference type="SUPFAM" id="SSF54980">
    <property type="entry name" value="EF-G C-terminal domain-like"/>
    <property type="match status" value="2"/>
</dbReference>
<dbReference type="Pfam" id="PF00009">
    <property type="entry name" value="GTP_EFTU"/>
    <property type="match status" value="1"/>
</dbReference>
<dbReference type="CDD" id="cd03709">
    <property type="entry name" value="lepA_C"/>
    <property type="match status" value="1"/>
</dbReference>
<dbReference type="Gene3D" id="2.40.30.10">
    <property type="entry name" value="Translation factors"/>
    <property type="match status" value="1"/>
</dbReference>
<keyword evidence="2 12" id="KW-1003">Cell membrane</keyword>
<dbReference type="Gene3D" id="3.30.70.2570">
    <property type="entry name" value="Elongation factor 4, C-terminal domain"/>
    <property type="match status" value="1"/>
</dbReference>
<dbReference type="NCBIfam" id="TIGR00231">
    <property type="entry name" value="small_GTP"/>
    <property type="match status" value="1"/>
</dbReference>
<dbReference type="InterPro" id="IPR009000">
    <property type="entry name" value="Transl_B-barrel_sf"/>
</dbReference>
<dbReference type="EMBL" id="MFNA01000030">
    <property type="protein sequence ID" value="OGG91981.1"/>
    <property type="molecule type" value="Genomic_DNA"/>
</dbReference>
<dbReference type="FunFam" id="2.40.30.10:FF:000015">
    <property type="entry name" value="Translation factor GUF1, mitochondrial"/>
    <property type="match status" value="1"/>
</dbReference>
<dbReference type="PRINTS" id="PR00315">
    <property type="entry name" value="ELONGATNFCT"/>
</dbReference>
<dbReference type="GO" id="GO:0003924">
    <property type="term" value="F:GTPase activity"/>
    <property type="evidence" value="ECO:0007669"/>
    <property type="project" value="UniProtKB-UniRule"/>
</dbReference>
<evidence type="ECO:0000256" key="8">
    <source>
        <dbReference type="ARBA" id="ARBA00050293"/>
    </source>
</evidence>
<dbReference type="InterPro" id="IPR004161">
    <property type="entry name" value="EFTu-like_2"/>
</dbReference>
<dbReference type="Pfam" id="PF03144">
    <property type="entry name" value="GTP_EFTU_D2"/>
    <property type="match status" value="1"/>
</dbReference>
<dbReference type="InterPro" id="IPR005225">
    <property type="entry name" value="Small_GTP-bd"/>
</dbReference>
<dbReference type="AlphaFoldDB" id="A0A1F6G1H8"/>
<organism evidence="14 15">
    <name type="scientific">Candidatus Kuenenbacteria bacterium RIFCSPLOWO2_12_FULL_42_13</name>
    <dbReference type="NCBI Taxonomy" id="1798565"/>
    <lineage>
        <taxon>Bacteria</taxon>
        <taxon>Candidatus Kueneniibacteriota</taxon>
    </lineage>
</organism>
<evidence type="ECO:0000259" key="13">
    <source>
        <dbReference type="PROSITE" id="PS51722"/>
    </source>
</evidence>
<evidence type="ECO:0000256" key="9">
    <source>
        <dbReference type="ARBA" id="ARBA00057626"/>
    </source>
</evidence>
<dbReference type="SUPFAM" id="SSF52540">
    <property type="entry name" value="P-loop containing nucleoside triphosphate hydrolases"/>
    <property type="match status" value="1"/>
</dbReference>
<dbReference type="InterPro" id="IPR006297">
    <property type="entry name" value="EF-4"/>
</dbReference>
<dbReference type="Gene3D" id="3.30.70.870">
    <property type="entry name" value="Elongation Factor G (Translational Gtpase), domain 3"/>
    <property type="match status" value="1"/>
</dbReference>
<gene>
    <name evidence="12" type="primary">lepA</name>
    <name evidence="14" type="ORF">A3H03_00760</name>
</gene>
<evidence type="ECO:0000256" key="11">
    <source>
        <dbReference type="ARBA" id="ARBA00066744"/>
    </source>
</evidence>
<dbReference type="InterPro" id="IPR000795">
    <property type="entry name" value="T_Tr_GTP-bd_dom"/>
</dbReference>
<evidence type="ECO:0000256" key="2">
    <source>
        <dbReference type="ARBA" id="ARBA00022475"/>
    </source>
</evidence>
<dbReference type="GO" id="GO:0045727">
    <property type="term" value="P:positive regulation of translation"/>
    <property type="evidence" value="ECO:0007669"/>
    <property type="project" value="UniProtKB-UniRule"/>
</dbReference>
<reference evidence="14 15" key="1">
    <citation type="journal article" date="2016" name="Nat. Commun.">
        <title>Thousands of microbial genomes shed light on interconnected biogeochemical processes in an aquifer system.</title>
        <authorList>
            <person name="Anantharaman K."/>
            <person name="Brown C.T."/>
            <person name="Hug L.A."/>
            <person name="Sharon I."/>
            <person name="Castelle C.J."/>
            <person name="Probst A.J."/>
            <person name="Thomas B.C."/>
            <person name="Singh A."/>
            <person name="Wilkins M.J."/>
            <person name="Karaoz U."/>
            <person name="Brodie E.L."/>
            <person name="Williams K.H."/>
            <person name="Hubbard S.S."/>
            <person name="Banfield J.F."/>
        </authorList>
    </citation>
    <scope>NUCLEOTIDE SEQUENCE [LARGE SCALE GENOMIC DNA]</scope>
</reference>
<dbReference type="HAMAP" id="MF_00071">
    <property type="entry name" value="LepA"/>
    <property type="match status" value="1"/>
</dbReference>
<keyword evidence="3 12" id="KW-0547">Nucleotide-binding</keyword>
<evidence type="ECO:0000256" key="1">
    <source>
        <dbReference type="ARBA" id="ARBA00005454"/>
    </source>
</evidence>
<dbReference type="InterPro" id="IPR035647">
    <property type="entry name" value="EFG_III/V"/>
</dbReference>
<evidence type="ECO:0000256" key="12">
    <source>
        <dbReference type="HAMAP-Rule" id="MF_00071"/>
    </source>
</evidence>
<dbReference type="CDD" id="cd01890">
    <property type="entry name" value="LepA"/>
    <property type="match status" value="1"/>
</dbReference>
<dbReference type="CDD" id="cd03699">
    <property type="entry name" value="EF4_II"/>
    <property type="match status" value="1"/>
</dbReference>
<evidence type="ECO:0000256" key="10">
    <source>
        <dbReference type="ARBA" id="ARBA00061052"/>
    </source>
</evidence>
<keyword evidence="14" id="KW-0251">Elongation factor</keyword>
<dbReference type="Gene3D" id="3.30.70.240">
    <property type="match status" value="1"/>
</dbReference>
<dbReference type="PANTHER" id="PTHR43512">
    <property type="entry name" value="TRANSLATION FACTOR GUF1-RELATED"/>
    <property type="match status" value="1"/>
</dbReference>
<dbReference type="GO" id="GO:0003746">
    <property type="term" value="F:translation elongation factor activity"/>
    <property type="evidence" value="ECO:0007669"/>
    <property type="project" value="UniProtKB-UniRule"/>
</dbReference>
<feature type="binding site" evidence="12">
    <location>
        <begin position="14"/>
        <end position="19"/>
    </location>
    <ligand>
        <name>GTP</name>
        <dbReference type="ChEBI" id="CHEBI:37565"/>
    </ligand>
</feature>
<comment type="function">
    <text evidence="9 12">Required for accurate and efficient protein synthesis under certain stress conditions. May act as a fidelity factor of the translation reaction, by catalyzing a one-codon backward translocation of tRNAs on improperly translocated ribosomes. Back-translocation proceeds from a post-translocation (POST) complex to a pre-translocation (PRE) complex, thus giving elongation factor G a second chance to translocate the tRNAs correctly. Binds to ribosomes in a GTP-dependent manner.</text>
</comment>
<evidence type="ECO:0000256" key="3">
    <source>
        <dbReference type="ARBA" id="ARBA00022741"/>
    </source>
</evidence>
<dbReference type="Gene3D" id="3.40.50.300">
    <property type="entry name" value="P-loop containing nucleotide triphosphate hydrolases"/>
    <property type="match status" value="1"/>
</dbReference>
<protein>
    <recommendedName>
        <fullName evidence="11 12">Elongation factor 4</fullName>
        <shortName evidence="12">EF-4</shortName>
        <ecNumber evidence="11 12">3.6.5.n1</ecNumber>
    </recommendedName>
    <alternativeName>
        <fullName evidence="12">Ribosomal back-translocase LepA</fullName>
    </alternativeName>
</protein>
<dbReference type="InterPro" id="IPR031157">
    <property type="entry name" value="G_TR_CS"/>
</dbReference>
<comment type="catalytic activity">
    <reaction evidence="8 12">
        <text>GTP + H2O = GDP + phosphate + H(+)</text>
        <dbReference type="Rhea" id="RHEA:19669"/>
        <dbReference type="ChEBI" id="CHEBI:15377"/>
        <dbReference type="ChEBI" id="CHEBI:15378"/>
        <dbReference type="ChEBI" id="CHEBI:37565"/>
        <dbReference type="ChEBI" id="CHEBI:43474"/>
        <dbReference type="ChEBI" id="CHEBI:58189"/>
        <dbReference type="EC" id="3.6.5.n1"/>
    </reaction>
</comment>
<evidence type="ECO:0000256" key="5">
    <source>
        <dbReference type="ARBA" id="ARBA00022917"/>
    </source>
</evidence>
<evidence type="ECO:0000256" key="7">
    <source>
        <dbReference type="ARBA" id="ARBA00023136"/>
    </source>
</evidence>
<evidence type="ECO:0000313" key="15">
    <source>
        <dbReference type="Proteomes" id="UP000177320"/>
    </source>
</evidence>
<comment type="similarity">
    <text evidence="1 12">Belongs to the TRAFAC class translation factor GTPase superfamily. Classic translation factor GTPase family. LepA subfamily.</text>
</comment>
<dbReference type="GO" id="GO:0005886">
    <property type="term" value="C:plasma membrane"/>
    <property type="evidence" value="ECO:0007669"/>
    <property type="project" value="UniProtKB-SubCell"/>
</dbReference>
<comment type="subcellular location">
    <subcellularLocation>
        <location evidence="12">Cell membrane</location>
        <topology evidence="12">Peripheral membrane protein</topology>
        <orientation evidence="12">Cytoplasmic side</orientation>
    </subcellularLocation>
</comment>
<dbReference type="InterPro" id="IPR035654">
    <property type="entry name" value="LepA_IV"/>
</dbReference>
<keyword evidence="6 12" id="KW-0342">GTP-binding</keyword>
<keyword evidence="5 12" id="KW-0648">Protein biosynthesis</keyword>
<dbReference type="Pfam" id="PF06421">
    <property type="entry name" value="LepA_C"/>
    <property type="match status" value="1"/>
</dbReference>
<dbReference type="GO" id="GO:0005525">
    <property type="term" value="F:GTP binding"/>
    <property type="evidence" value="ECO:0007669"/>
    <property type="project" value="UniProtKB-UniRule"/>
</dbReference>
<comment type="caution">
    <text evidence="14">The sequence shown here is derived from an EMBL/GenBank/DDBJ whole genome shotgun (WGS) entry which is preliminary data.</text>
</comment>
<keyword evidence="7 12" id="KW-0472">Membrane</keyword>
<dbReference type="FunFam" id="3.30.70.870:FF:000004">
    <property type="entry name" value="Translation factor GUF1, mitochondrial"/>
    <property type="match status" value="1"/>
</dbReference>
<dbReference type="InterPro" id="IPR000640">
    <property type="entry name" value="EFG_V-like"/>
</dbReference>
<comment type="similarity">
    <text evidence="10">Belongs to the GTP-binding elongation factor family. LepA subfamily.</text>
</comment>
<proteinExistence type="inferred from homology"/>
<dbReference type="GO" id="GO:0043022">
    <property type="term" value="F:ribosome binding"/>
    <property type="evidence" value="ECO:0007669"/>
    <property type="project" value="UniProtKB-UniRule"/>
</dbReference>
<dbReference type="Proteomes" id="UP000177320">
    <property type="component" value="Unassembled WGS sequence"/>
</dbReference>
<name>A0A1F6G1H8_9BACT</name>
<dbReference type="InterPro" id="IPR038363">
    <property type="entry name" value="LepA_C_sf"/>
</dbReference>
<dbReference type="NCBIfam" id="TIGR01393">
    <property type="entry name" value="lepA"/>
    <property type="match status" value="1"/>
</dbReference>
<accession>A0A1F6G1H8</accession>
<keyword evidence="4 12" id="KW-0378">Hydrolase</keyword>
<sequence>MTNIRNFCIIAHIDHGKSTLADRLLELTGTIEKRKMREQILDQMDLERERGITIKLQPVRMKYTYKFPISNFQFLSLREMSRRDTNKFQITNDKSQIGNKVESVCPTTGEYILNLIDTPGHVDFTYEVSRSLAAVEGAILVVDATQGIQAQTLANLYLALEQGLEIIPVINKIDLPAADIEKTKKEIIDLIGSKDEEILLVSAKTGLGVEKILKSVVEKIPAPKGDDSQKLQALIFDSKFDDYKGVLAYVRVINGSLKPGDKIKFIGAGAGSEVTEVGYFYPEMKKSDGLKSGEIGYLATGLKKIDDCKVGDTLTIFMENKTDYKSLQLPGYREVKSMVFAGIFCKEGNDYQHLRESLNKLKLTDAALTFEPESSSALGFGFRCGFLGLLHLEIIQERLKREYDLDLIVTVPSVAYKVKKTKSQENKKSKSQDDGWEIIHSPQEMPAGGEIEEVQEPWVRADIVSPKEYLGAMMSLVEEKRGEYKNTEYFSGDSIILHYELPLYSILVDFYDKLKSASRGYATLNYDFIGYKKAEVEKMDILVAEEPVEALASIVYKDQSFQIGRKVVESLKDVLPRQMFEVKIQAALGYQNSNKNAGGKIIAAARIPAMRKDVTAKLYGGDVTRKRKLLEKQKKGKKKMRSLGKVDIPPEAYLAVLKR</sequence>